<dbReference type="CDD" id="cd02851">
    <property type="entry name" value="E_set_GO_C"/>
    <property type="match status" value="1"/>
</dbReference>
<dbReference type="Pfam" id="PF00652">
    <property type="entry name" value="Ricin_B_lectin"/>
    <property type="match status" value="1"/>
</dbReference>
<dbReference type="SMART" id="SM00458">
    <property type="entry name" value="RICIN"/>
    <property type="match status" value="1"/>
</dbReference>
<dbReference type="InterPro" id="IPR006652">
    <property type="entry name" value="Kelch_1"/>
</dbReference>
<organism evidence="4 5">
    <name type="scientific">Cupriavidus pauculus</name>
    <dbReference type="NCBI Taxonomy" id="82633"/>
    <lineage>
        <taxon>Bacteria</taxon>
        <taxon>Pseudomonadati</taxon>
        <taxon>Pseudomonadota</taxon>
        <taxon>Betaproteobacteria</taxon>
        <taxon>Burkholderiales</taxon>
        <taxon>Burkholderiaceae</taxon>
        <taxon>Cupriavidus</taxon>
    </lineage>
</organism>
<dbReference type="InterPro" id="IPR009880">
    <property type="entry name" value="Glyoxal_oxidase_N"/>
</dbReference>
<protein>
    <submittedName>
        <fullName evidence="4">DUF1929 domain-containing protein</fullName>
    </submittedName>
</protein>
<dbReference type="InterPro" id="IPR035992">
    <property type="entry name" value="Ricin_B-like_lectins"/>
</dbReference>
<evidence type="ECO:0000256" key="2">
    <source>
        <dbReference type="SAM" id="SignalP"/>
    </source>
</evidence>
<evidence type="ECO:0000256" key="1">
    <source>
        <dbReference type="ARBA" id="ARBA00022729"/>
    </source>
</evidence>
<dbReference type="RefSeq" id="WP_124685810.1">
    <property type="nucleotide sequence ID" value="NZ_CP033970.1"/>
</dbReference>
<dbReference type="Pfam" id="PF09118">
    <property type="entry name" value="GO-like_E_set"/>
    <property type="match status" value="1"/>
</dbReference>
<dbReference type="CDD" id="cd00161">
    <property type="entry name" value="beta-trefoil_Ricin-like"/>
    <property type="match status" value="1"/>
</dbReference>
<dbReference type="InterPro" id="IPR037293">
    <property type="entry name" value="Gal_Oxidase_central_sf"/>
</dbReference>
<gene>
    <name evidence="4" type="ORF">EHF44_21915</name>
</gene>
<dbReference type="InterPro" id="IPR011043">
    <property type="entry name" value="Gal_Oxase/kelch_b-propeller"/>
</dbReference>
<dbReference type="PROSITE" id="PS50231">
    <property type="entry name" value="RICIN_B_LECTIN"/>
    <property type="match status" value="1"/>
</dbReference>
<accession>A0A3G8H773</accession>
<dbReference type="SUPFAM" id="SSF50370">
    <property type="entry name" value="Ricin B-like lectins"/>
    <property type="match status" value="1"/>
</dbReference>
<dbReference type="SMART" id="SM00612">
    <property type="entry name" value="Kelch"/>
    <property type="match status" value="2"/>
</dbReference>
<dbReference type="AlphaFoldDB" id="A0A3G8H773"/>
<dbReference type="EMBL" id="CP033970">
    <property type="protein sequence ID" value="AZG16079.1"/>
    <property type="molecule type" value="Genomic_DNA"/>
</dbReference>
<dbReference type="KEGG" id="cpau:EHF44_21915"/>
<dbReference type="PANTHER" id="PTHR32208">
    <property type="entry name" value="SECRETED PROTEIN-RELATED"/>
    <property type="match status" value="1"/>
</dbReference>
<dbReference type="SUPFAM" id="SSF50965">
    <property type="entry name" value="Galactose oxidase, central domain"/>
    <property type="match status" value="1"/>
</dbReference>
<dbReference type="Gene3D" id="2.130.10.80">
    <property type="entry name" value="Galactose oxidase/kelch, beta-propeller"/>
    <property type="match status" value="1"/>
</dbReference>
<dbReference type="InterPro" id="IPR013783">
    <property type="entry name" value="Ig-like_fold"/>
</dbReference>
<name>A0A3G8H773_9BURK</name>
<dbReference type="InterPro" id="IPR000772">
    <property type="entry name" value="Ricin_B_lectin"/>
</dbReference>
<dbReference type="SUPFAM" id="SSF81296">
    <property type="entry name" value="E set domains"/>
    <property type="match status" value="1"/>
</dbReference>
<dbReference type="InterPro" id="IPR015202">
    <property type="entry name" value="GO-like_E_set"/>
</dbReference>
<evidence type="ECO:0000313" key="5">
    <source>
        <dbReference type="Proteomes" id="UP000270411"/>
    </source>
</evidence>
<dbReference type="OrthoDB" id="8673369at2"/>
<evidence type="ECO:0000259" key="3">
    <source>
        <dbReference type="SMART" id="SM00458"/>
    </source>
</evidence>
<reference evidence="5" key="1">
    <citation type="submission" date="2018-11" db="EMBL/GenBank/DDBJ databases">
        <title>FDA dAtabase for Regulatory Grade micrObial Sequences (FDA-ARGOS): Supporting development and validation of Infectious Disease Dx tests.</title>
        <authorList>
            <person name="Goldberg B."/>
            <person name="Campos J."/>
            <person name="Tallon L."/>
            <person name="Sadzewicz L."/>
            <person name="Zhao X."/>
            <person name="Vavikolanu K."/>
            <person name="Mehta A."/>
            <person name="Aluvathingal J."/>
            <person name="Nadendla S."/>
            <person name="Geyer C."/>
            <person name="Nandy P."/>
            <person name="Yan Y."/>
            <person name="Sichtig H."/>
        </authorList>
    </citation>
    <scope>NUCLEOTIDE SEQUENCE [LARGE SCALE GENOMIC DNA]</scope>
    <source>
        <strain evidence="5">FDAARGOS_614</strain>
    </source>
</reference>
<feature type="chain" id="PRO_5018222917" evidence="2">
    <location>
        <begin position="39"/>
        <end position="647"/>
    </location>
</feature>
<dbReference type="InterPro" id="IPR014756">
    <property type="entry name" value="Ig_E-set"/>
</dbReference>
<feature type="signal peptide" evidence="2">
    <location>
        <begin position="1"/>
        <end position="38"/>
    </location>
</feature>
<evidence type="ECO:0000313" key="4">
    <source>
        <dbReference type="EMBL" id="AZG16079.1"/>
    </source>
</evidence>
<dbReference type="PANTHER" id="PTHR32208:SF68">
    <property type="entry name" value="GALACTOSE OXIDASE"/>
    <property type="match status" value="1"/>
</dbReference>
<dbReference type="Gene3D" id="2.60.40.10">
    <property type="entry name" value="Immunoglobulins"/>
    <property type="match status" value="1"/>
</dbReference>
<feature type="domain" description="Ricin B lectin" evidence="3">
    <location>
        <begin position="40"/>
        <end position="172"/>
    </location>
</feature>
<dbReference type="Proteomes" id="UP000270411">
    <property type="component" value="Chromosome 2"/>
</dbReference>
<dbReference type="Gene3D" id="2.80.10.50">
    <property type="match status" value="1"/>
</dbReference>
<proteinExistence type="predicted"/>
<sequence length="647" mass="68209">MNSILRSGLARALARWLRCTGPCLLALWLWLAPTGVQAQTTTEIKVSGTNYCLDISGGVPDNDAPAIIWTCHGDLNQQWALTLFGSQYQMSPQHSGKCLDIQYASTGVGSPALQWQCSGTANQRFTLRAQNGGYAIVAAHSGLCLAPNTVAEGQAVVQKTCNGSVAQTWNVTVAQTTVLPSKWTAPKALTVIPVAASNLPDGRVLVWSAYERNNFGGDNGRTYTAIFNPTTGASSEKLVTNTYHDMFCPGTANLPDGRILVNGGSSSAKTSIYNPATNAWTTAAEMVRGRGYQGSVTLSNGGVFTVGGSWSGNIGDKDGETWTAATGWRLNSAIWDDYILTGDAGGIYRSDNHAWLFAASNGRVFHAGPSKQMNWMDTAGNGNVTAAGTRAADGDAMNGNAVMYDIGRILTLGGAPDYENAAATTNAHVIDIRTATPTVRKVGSMAYARAFQNSVVLPNGQVVVIGGQAWPVTFSDDGAVMVAELWDPATEKFSRLAPMQTPRTYHSVALLLPDGRVLSGGGGLCGTCTTNHSNVEILTPPYLLNADGTNATRPSITSAPTEAYLGTTISVNATANMKSFALVRLSSVTHSVNNEMRRVPLAFTVGTAGEYRLQIPSDPGVAVPGYYMLFAMNAAGVPSVAATVRVR</sequence>
<dbReference type="Pfam" id="PF07250">
    <property type="entry name" value="Glyoxal_oxid_N"/>
    <property type="match status" value="1"/>
</dbReference>
<keyword evidence="1 2" id="KW-0732">Signal</keyword>